<evidence type="ECO:0000313" key="5">
    <source>
        <dbReference type="Proteomes" id="UP000184016"/>
    </source>
</evidence>
<feature type="transmembrane region" description="Helical" evidence="3">
    <location>
        <begin position="193"/>
        <end position="210"/>
    </location>
</feature>
<keyword evidence="3" id="KW-1133">Transmembrane helix</keyword>
<feature type="transmembrane region" description="Helical" evidence="3">
    <location>
        <begin position="167"/>
        <end position="188"/>
    </location>
</feature>
<dbReference type="RefSeq" id="WP_072874647.1">
    <property type="nucleotide sequence ID" value="NZ_FRAF01000019.1"/>
</dbReference>
<evidence type="ECO:0000256" key="2">
    <source>
        <dbReference type="SAM" id="MobiDB-lite"/>
    </source>
</evidence>
<feature type="region of interest" description="Disordered" evidence="2">
    <location>
        <begin position="395"/>
        <end position="421"/>
    </location>
</feature>
<name>A0A1M6UB31_9BACL</name>
<keyword evidence="3" id="KW-0472">Membrane</keyword>
<protein>
    <recommendedName>
        <fullName evidence="6">TrbL/VirB6 plasmid conjugal transfer protein</fullName>
    </recommendedName>
</protein>
<accession>A0A1M6UB31</accession>
<organism evidence="4 5">
    <name type="scientific">Alicyclobacillus tolerans</name>
    <dbReference type="NCBI Taxonomy" id="90970"/>
    <lineage>
        <taxon>Bacteria</taxon>
        <taxon>Bacillati</taxon>
        <taxon>Bacillota</taxon>
        <taxon>Bacilli</taxon>
        <taxon>Bacillales</taxon>
        <taxon>Alicyclobacillaceae</taxon>
        <taxon>Alicyclobacillus</taxon>
    </lineage>
</organism>
<feature type="transmembrane region" description="Helical" evidence="3">
    <location>
        <begin position="118"/>
        <end position="144"/>
    </location>
</feature>
<evidence type="ECO:0008006" key="6">
    <source>
        <dbReference type="Google" id="ProtNLM"/>
    </source>
</evidence>
<feature type="coiled-coil region" evidence="1">
    <location>
        <begin position="510"/>
        <end position="537"/>
    </location>
</feature>
<evidence type="ECO:0000256" key="1">
    <source>
        <dbReference type="SAM" id="Coils"/>
    </source>
</evidence>
<feature type="transmembrane region" description="Helical" evidence="3">
    <location>
        <begin position="253"/>
        <end position="277"/>
    </location>
</feature>
<proteinExistence type="predicted"/>
<keyword evidence="3" id="KW-0812">Transmembrane</keyword>
<keyword evidence="1" id="KW-0175">Coiled coil</keyword>
<reference evidence="5" key="1">
    <citation type="submission" date="2016-11" db="EMBL/GenBank/DDBJ databases">
        <authorList>
            <person name="Varghese N."/>
            <person name="Submissions S."/>
        </authorList>
    </citation>
    <scope>NUCLEOTIDE SEQUENCE [LARGE SCALE GENOMIC DNA]</scope>
    <source>
        <strain evidence="5">USBA-503</strain>
    </source>
</reference>
<dbReference type="AlphaFoldDB" id="A0A1M6UB31"/>
<dbReference type="Proteomes" id="UP000184016">
    <property type="component" value="Unassembled WGS sequence"/>
</dbReference>
<dbReference type="EMBL" id="FRAF01000019">
    <property type="protein sequence ID" value="SHK66465.1"/>
    <property type="molecule type" value="Genomic_DNA"/>
</dbReference>
<feature type="transmembrane region" description="Helical" evidence="3">
    <location>
        <begin position="225"/>
        <end position="246"/>
    </location>
</feature>
<dbReference type="OrthoDB" id="2371500at2"/>
<dbReference type="STRING" id="1830138.SAMN05443507_11928"/>
<feature type="transmembrane region" description="Helical" evidence="3">
    <location>
        <begin position="77"/>
        <end position="97"/>
    </location>
</feature>
<evidence type="ECO:0000256" key="3">
    <source>
        <dbReference type="SAM" id="Phobius"/>
    </source>
</evidence>
<gene>
    <name evidence="4" type="ORF">SAMN05443507_11928</name>
</gene>
<evidence type="ECO:0000313" key="4">
    <source>
        <dbReference type="EMBL" id="SHK66465.1"/>
    </source>
</evidence>
<keyword evidence="5" id="KW-1185">Reference proteome</keyword>
<sequence>MNWFAGILANVINLVANGVGLLVNTATNTRGLTNTAMGNVILHGFFPFENLNHYPSWGEGNFSDLIDQHAVSTLSGFATAFEAFGWAFFLASVYLLVMQIVRAEESAVQRDRLKKGIVSLFVAMVLIVGGSHFAVLITQVFFYLSDYFINLHPIENWTSLKTSGNQALLNSIVNLIQSVLSIIVWIVYQFRLIFLYIWMIFFPLAMAFYANDKTRGITKMWWTEWIYQMAVPFGQAVVYGVSSAVASPSKSGAALTAADLFVALSGTIGLLLSATYVRKLIDVVAQGFGTSVLGSGHGMAWGTLAMAGGAAATMDVTGKAAIHSSKFAAKQTVGKGLKMADQKWGSKIAKQAIEKHGEVYAGAIQAGATADDIVMMKSMGGASGDAIGAGGAGMEAAGRGSPGSSMGTGVAGGRSGATGNRHPLTPILQSRTASAIKGTHQGMRQGLQNSHFGTWAAVKRQAWENEGGTLGFVSRKISPKILEGLHHEKVKALPGAKGLASGVQRHLLQAENKQEKLDTLRTHLQDALQRNEAMQRVPAMSHLYDPQTHEFQPSVAEQKYDTAREQLHKALQGSGLSSEVAQRRVEQFERLWQRGKHWTHLSRYSLETQQAYRQAYSAYHPAQKDKQAKELILQGKVNLPVYKDPVAEHKAKTPAFLNDARNAVAYRR</sequence>